<dbReference type="InterPro" id="IPR035919">
    <property type="entry name" value="EAL_sf"/>
</dbReference>
<gene>
    <name evidence="3" type="ORF">HYS17_10485</name>
</gene>
<proteinExistence type="predicted"/>
<keyword evidence="1" id="KW-0812">Transmembrane</keyword>
<keyword evidence="1" id="KW-1133">Transmembrane helix</keyword>
<dbReference type="CDD" id="cd01948">
    <property type="entry name" value="EAL"/>
    <property type="match status" value="1"/>
</dbReference>
<dbReference type="PANTHER" id="PTHR33121:SF79">
    <property type="entry name" value="CYCLIC DI-GMP PHOSPHODIESTERASE PDED-RELATED"/>
    <property type="match status" value="1"/>
</dbReference>
<dbReference type="Pfam" id="PF00563">
    <property type="entry name" value="EAL"/>
    <property type="match status" value="1"/>
</dbReference>
<protein>
    <submittedName>
        <fullName evidence="3">EAL domain-containing protein</fullName>
    </submittedName>
</protein>
<dbReference type="EMBL" id="CP066681">
    <property type="protein sequence ID" value="QQG35914.1"/>
    <property type="molecule type" value="Genomic_DNA"/>
</dbReference>
<reference evidence="3 4" key="1">
    <citation type="submission" date="2020-07" db="EMBL/GenBank/DDBJ databases">
        <title>Huge and variable diversity of episymbiotic CPR bacteria and DPANN archaea in groundwater ecosystems.</title>
        <authorList>
            <person name="He C.Y."/>
            <person name="Keren R."/>
            <person name="Whittaker M."/>
            <person name="Farag I.F."/>
            <person name="Doudna J."/>
            <person name="Cate J.H.D."/>
            <person name="Banfield J.F."/>
        </authorList>
    </citation>
    <scope>NUCLEOTIDE SEQUENCE [LARGE SCALE GENOMIC DNA]</scope>
    <source>
        <strain evidence="3">NC_groundwater_70_Ag_B-0.1um_54_66</strain>
    </source>
</reference>
<accession>A0A7T5UG62</accession>
<evidence type="ECO:0000313" key="4">
    <source>
        <dbReference type="Proteomes" id="UP000595362"/>
    </source>
</evidence>
<organism evidence="3 4">
    <name type="scientific">Micavibrio aeruginosavorus</name>
    <dbReference type="NCBI Taxonomy" id="349221"/>
    <lineage>
        <taxon>Bacteria</taxon>
        <taxon>Pseudomonadati</taxon>
        <taxon>Bdellovibrionota</taxon>
        <taxon>Bdellovibrionia</taxon>
        <taxon>Bdellovibrionales</taxon>
        <taxon>Pseudobdellovibrionaceae</taxon>
        <taxon>Micavibrio</taxon>
    </lineage>
</organism>
<dbReference type="InterPro" id="IPR001633">
    <property type="entry name" value="EAL_dom"/>
</dbReference>
<dbReference type="PROSITE" id="PS50883">
    <property type="entry name" value="EAL"/>
    <property type="match status" value="1"/>
</dbReference>
<dbReference type="Proteomes" id="UP000595362">
    <property type="component" value="Chromosome"/>
</dbReference>
<dbReference type="SMART" id="SM00052">
    <property type="entry name" value="EAL"/>
    <property type="match status" value="1"/>
</dbReference>
<dbReference type="PANTHER" id="PTHR33121">
    <property type="entry name" value="CYCLIC DI-GMP PHOSPHODIESTERASE PDEF"/>
    <property type="match status" value="1"/>
</dbReference>
<dbReference type="Gene3D" id="3.20.20.450">
    <property type="entry name" value="EAL domain"/>
    <property type="match status" value="1"/>
</dbReference>
<evidence type="ECO:0000313" key="3">
    <source>
        <dbReference type="EMBL" id="QQG35914.1"/>
    </source>
</evidence>
<feature type="transmembrane region" description="Helical" evidence="1">
    <location>
        <begin position="65"/>
        <end position="84"/>
    </location>
</feature>
<keyword evidence="1" id="KW-0472">Membrane</keyword>
<dbReference type="InterPro" id="IPR050706">
    <property type="entry name" value="Cyclic-di-GMP_PDE-like"/>
</dbReference>
<evidence type="ECO:0000256" key="1">
    <source>
        <dbReference type="SAM" id="Phobius"/>
    </source>
</evidence>
<dbReference type="SUPFAM" id="SSF141868">
    <property type="entry name" value="EAL domain-like"/>
    <property type="match status" value="1"/>
</dbReference>
<feature type="transmembrane region" description="Helical" evidence="1">
    <location>
        <begin position="39"/>
        <end position="59"/>
    </location>
</feature>
<name>A0A7T5UG62_9BACT</name>
<dbReference type="GO" id="GO:0071111">
    <property type="term" value="F:cyclic-guanylate-specific phosphodiesterase activity"/>
    <property type="evidence" value="ECO:0007669"/>
    <property type="project" value="InterPro"/>
</dbReference>
<dbReference type="AlphaFoldDB" id="A0A7T5UG62"/>
<evidence type="ECO:0000259" key="2">
    <source>
        <dbReference type="PROSITE" id="PS50883"/>
    </source>
</evidence>
<sequence>MLPEFLTTPEDKPENNPDVLFRFARFGRTDEFSRLRRRLFVGSVAAAVCGTALLYAIGQYATPDFLILVAALILLGGLVIYDIFSRRLWENAVSVQIQTLIRNHDRLVREVARNRTEISVLKEGLFDTAHAVEEEGRHQSPSSSIEAKMIGTIVSRLAALGRKAIPGEPLPPEQPPPRKDTAVMALQIAPPAPKAPPMSELDMAMDPKFTHYSDAMIQGLLEQAVQEDRVDVFVQPVVSLPQRKPRMYEVFGRIRAMQGTYLPATHYMAMAQKEQLMPAIENLLLLRCLQILRDSHDRDSQTPYILNISTETLNDTGFMGDLVTFLSQNRAMANRLIFELPQAQIDSMPAQQSSILDGLSRLGVRFSMDRVSSGKFDVPLLKSRHIRFIKLDAAWLTRENASDGGHTRISRLKTQLDGAGIDLIMEKVENEKTLRELLDFGIDYGQGWHFGKPDLYGARKTSRKVA</sequence>
<feature type="domain" description="EAL" evidence="2">
    <location>
        <begin position="214"/>
        <end position="466"/>
    </location>
</feature>